<dbReference type="FunFam" id="3.90.700.10:FF:000002">
    <property type="entry name" value="L-aspartate oxidase"/>
    <property type="match status" value="1"/>
</dbReference>
<reference evidence="12" key="1">
    <citation type="submission" date="2020-05" db="EMBL/GenBank/DDBJ databases">
        <authorList>
            <person name="Chiriac C."/>
            <person name="Salcher M."/>
            <person name="Ghai R."/>
            <person name="Kavagutti S V."/>
        </authorList>
    </citation>
    <scope>NUCLEOTIDE SEQUENCE</scope>
</reference>
<evidence type="ECO:0000256" key="4">
    <source>
        <dbReference type="ARBA" id="ARBA00012173"/>
    </source>
</evidence>
<dbReference type="InterPro" id="IPR005288">
    <property type="entry name" value="NadB"/>
</dbReference>
<name>A0A6J7GZV0_9ZZZZ</name>
<dbReference type="SUPFAM" id="SSF56425">
    <property type="entry name" value="Succinate dehydrogenase/fumarate reductase flavoprotein, catalytic domain"/>
    <property type="match status" value="1"/>
</dbReference>
<dbReference type="PRINTS" id="PR00411">
    <property type="entry name" value="PNDRDTASEI"/>
</dbReference>
<dbReference type="InterPro" id="IPR027477">
    <property type="entry name" value="Succ_DH/fumarate_Rdtase_cat_sf"/>
</dbReference>
<organism evidence="12">
    <name type="scientific">freshwater metagenome</name>
    <dbReference type="NCBI Taxonomy" id="449393"/>
    <lineage>
        <taxon>unclassified sequences</taxon>
        <taxon>metagenomes</taxon>
        <taxon>ecological metagenomes</taxon>
    </lineage>
</organism>
<gene>
    <name evidence="11" type="ORF">UFOPK2683_00150</name>
    <name evidence="12" type="ORF">UFOPK3605_01317</name>
</gene>
<dbReference type="InterPro" id="IPR003953">
    <property type="entry name" value="FAD-dep_OxRdtase_2_FAD-bd"/>
</dbReference>
<keyword evidence="8" id="KW-0560">Oxidoreductase</keyword>
<evidence type="ECO:0000256" key="1">
    <source>
        <dbReference type="ARBA" id="ARBA00001974"/>
    </source>
</evidence>
<keyword evidence="6" id="KW-0662">Pyridine nucleotide biosynthesis</keyword>
<dbReference type="InterPro" id="IPR036188">
    <property type="entry name" value="FAD/NAD-bd_sf"/>
</dbReference>
<evidence type="ECO:0000256" key="2">
    <source>
        <dbReference type="ARBA" id="ARBA00004950"/>
    </source>
</evidence>
<dbReference type="GO" id="GO:0034628">
    <property type="term" value="P:'de novo' NAD+ biosynthetic process from L-aspartate"/>
    <property type="evidence" value="ECO:0007669"/>
    <property type="project" value="TreeGrafter"/>
</dbReference>
<dbReference type="PRINTS" id="PR00368">
    <property type="entry name" value="FADPNR"/>
</dbReference>
<dbReference type="Gene3D" id="3.90.700.10">
    <property type="entry name" value="Succinate dehydrogenase/fumarate reductase flavoprotein, catalytic domain"/>
    <property type="match status" value="1"/>
</dbReference>
<evidence type="ECO:0000313" key="12">
    <source>
        <dbReference type="EMBL" id="CAB4914207.1"/>
    </source>
</evidence>
<evidence type="ECO:0000256" key="6">
    <source>
        <dbReference type="ARBA" id="ARBA00022642"/>
    </source>
</evidence>
<dbReference type="Gene3D" id="1.20.58.100">
    <property type="entry name" value="Fumarate reductase/succinate dehydrogenase flavoprotein-like, C-terminal domain"/>
    <property type="match status" value="1"/>
</dbReference>
<keyword evidence="5" id="KW-0285">Flavoprotein</keyword>
<evidence type="ECO:0000256" key="5">
    <source>
        <dbReference type="ARBA" id="ARBA00022630"/>
    </source>
</evidence>
<dbReference type="AlphaFoldDB" id="A0A6J7GZV0"/>
<protein>
    <recommendedName>
        <fullName evidence="4">L-aspartate oxidase</fullName>
        <ecNumber evidence="4">1.4.3.16</ecNumber>
    </recommendedName>
</protein>
<comment type="similarity">
    <text evidence="3">Belongs to the FAD-dependent oxidoreductase 2 family. NadB subfamily.</text>
</comment>
<dbReference type="NCBIfam" id="TIGR00551">
    <property type="entry name" value="nadB"/>
    <property type="match status" value="1"/>
</dbReference>
<dbReference type="EMBL" id="CAEZYK010000004">
    <property type="protein sequence ID" value="CAB4713729.1"/>
    <property type="molecule type" value="Genomic_DNA"/>
</dbReference>
<dbReference type="InterPro" id="IPR037099">
    <property type="entry name" value="Fum_R/Succ_DH_flav-like_C_sf"/>
</dbReference>
<dbReference type="SUPFAM" id="SSF46977">
    <property type="entry name" value="Succinate dehydrogenase/fumarate reductase flavoprotein C-terminal domain"/>
    <property type="match status" value="1"/>
</dbReference>
<evidence type="ECO:0000256" key="8">
    <source>
        <dbReference type="ARBA" id="ARBA00023002"/>
    </source>
</evidence>
<feature type="domain" description="Fumarate reductase/succinate dehydrogenase flavoprotein-like C-terminal" evidence="10">
    <location>
        <begin position="463"/>
        <end position="496"/>
    </location>
</feature>
<dbReference type="Pfam" id="PF02910">
    <property type="entry name" value="Succ_DH_flav_C"/>
    <property type="match status" value="1"/>
</dbReference>
<accession>A0A6J7GZV0</accession>
<dbReference type="SUPFAM" id="SSF51905">
    <property type="entry name" value="FAD/NAD(P)-binding domain"/>
    <property type="match status" value="1"/>
</dbReference>
<evidence type="ECO:0000259" key="9">
    <source>
        <dbReference type="Pfam" id="PF00890"/>
    </source>
</evidence>
<evidence type="ECO:0000259" key="10">
    <source>
        <dbReference type="Pfam" id="PF02910"/>
    </source>
</evidence>
<proteinExistence type="inferred from homology"/>
<dbReference type="UniPathway" id="UPA00253">
    <property type="reaction ID" value="UER00326"/>
</dbReference>
<dbReference type="PANTHER" id="PTHR42716:SF2">
    <property type="entry name" value="L-ASPARTATE OXIDASE, CHLOROPLASTIC"/>
    <property type="match status" value="1"/>
</dbReference>
<dbReference type="GO" id="GO:0008734">
    <property type="term" value="F:L-aspartate oxidase activity"/>
    <property type="evidence" value="ECO:0007669"/>
    <property type="project" value="UniProtKB-EC"/>
</dbReference>
<dbReference type="Pfam" id="PF00890">
    <property type="entry name" value="FAD_binding_2"/>
    <property type="match status" value="1"/>
</dbReference>
<comment type="pathway">
    <text evidence="2">Cofactor biosynthesis; NAD(+) biosynthesis; iminoaspartate from L-aspartate (oxidase route): step 1/1.</text>
</comment>
<dbReference type="EC" id="1.4.3.16" evidence="4"/>
<feature type="domain" description="FAD-dependent oxidoreductase 2 FAD-binding" evidence="9">
    <location>
        <begin position="3"/>
        <end position="372"/>
    </location>
</feature>
<evidence type="ECO:0000256" key="7">
    <source>
        <dbReference type="ARBA" id="ARBA00022827"/>
    </source>
</evidence>
<dbReference type="Gene3D" id="3.50.50.60">
    <property type="entry name" value="FAD/NAD(P)-binding domain"/>
    <property type="match status" value="1"/>
</dbReference>
<dbReference type="PANTHER" id="PTHR42716">
    <property type="entry name" value="L-ASPARTATE OXIDASE"/>
    <property type="match status" value="1"/>
</dbReference>
<keyword evidence="7" id="KW-0274">FAD</keyword>
<comment type="cofactor">
    <cofactor evidence="1">
        <name>FAD</name>
        <dbReference type="ChEBI" id="CHEBI:57692"/>
    </cofactor>
</comment>
<evidence type="ECO:0000256" key="3">
    <source>
        <dbReference type="ARBA" id="ARBA00008562"/>
    </source>
</evidence>
<evidence type="ECO:0000313" key="11">
    <source>
        <dbReference type="EMBL" id="CAB4713729.1"/>
    </source>
</evidence>
<sequence length="523" mass="54882">MLDLVVLGGGVAGLTAAVNAARANQSVALVTKAGLGASATQYAQGGIAAVLKNEIDSPELHFSDTVVAGAGLCDEDALRILVTEGPDRVRDLIEIGAHFDQVNGGPALTREGGHSLPRILHAGGDATGAEIERALVAAVQATATLIRERWFVRELITENGRAAGIRALDPDGDEHEIRAKNIILATGGAGQCYSVTTNPSISTGDGIAIALRAGVAVADLEFMQFHPTALHSPLMPRPLLSEALRGEGAILRDENGVAFMASVHPLGDLAPRDVVARAVTQRSQEKNLDHLWLDARGLKDISVRFPTVWRACLSAGLDPAVDLLPVAPAAHYLSGGVCVDLDGATSLPGLWACGEVACSGVHGANRLASNSLLDGLVFGNRSVDAILAGKDAPESTGVLRGIIEMTQPYQAGNATSDDYGKPGLSTREDLQHIMTNRAGVLRDADSLNQALFELDALTPHGPEVDNLWKVSRALVQAALKREESRGTHNRLDFPASHPEFLGRFVLAAGRDPEFVPLAKSVAV</sequence>
<dbReference type="EMBL" id="CAFBMM010000083">
    <property type="protein sequence ID" value="CAB4914207.1"/>
    <property type="molecule type" value="Genomic_DNA"/>
</dbReference>
<dbReference type="InterPro" id="IPR015939">
    <property type="entry name" value="Fum_Rdtase/Succ_DH_flav-like_C"/>
</dbReference>